<dbReference type="GeneID" id="107273452"/>
<keyword evidence="7" id="KW-0007">Acetylation</keyword>
<dbReference type="InterPro" id="IPR057942">
    <property type="entry name" value="TPR_TNPO3_IPO13_3rd"/>
</dbReference>
<evidence type="ECO:0000256" key="5">
    <source>
        <dbReference type="ARBA" id="ARBA00022553"/>
    </source>
</evidence>
<evidence type="ECO:0000256" key="3">
    <source>
        <dbReference type="ARBA" id="ARBA00022448"/>
    </source>
</evidence>
<dbReference type="Pfam" id="PF24139">
    <property type="entry name" value="TPR_TNPO3_IPO13_4th"/>
    <property type="match status" value="1"/>
</dbReference>
<keyword evidence="4" id="KW-0963">Cytoplasm</keyword>
<comment type="subunit">
    <text evidence="10">Interacts with (GTP-bound) Ran. Interacts with (phosphorylated) SFRS1 and SFRS2; leading to their nuclear import. Interacts with NUP62. Interacts with RBM4. Interacts with CPSF6, promoting its nuclear import.</text>
</comment>
<evidence type="ECO:0000256" key="6">
    <source>
        <dbReference type="ARBA" id="ARBA00022927"/>
    </source>
</evidence>
<dbReference type="GO" id="GO:0006606">
    <property type="term" value="P:protein import into nucleus"/>
    <property type="evidence" value="ECO:0007669"/>
    <property type="project" value="TreeGrafter"/>
</dbReference>
<evidence type="ECO:0000256" key="7">
    <source>
        <dbReference type="ARBA" id="ARBA00022990"/>
    </source>
</evidence>
<evidence type="ECO:0000259" key="12">
    <source>
        <dbReference type="Pfam" id="PF08389"/>
    </source>
</evidence>
<gene>
    <name evidence="14" type="primary">LOC107273452</name>
</gene>
<dbReference type="Pfam" id="PF24138">
    <property type="entry name" value="TPR_TNPO3_IPO13_2nd"/>
    <property type="match status" value="1"/>
</dbReference>
<keyword evidence="6" id="KW-0653">Protein transport</keyword>
<dbReference type="InterPro" id="IPR057941">
    <property type="entry name" value="TPR_TNPO3_IPO13_2nd"/>
</dbReference>
<comment type="function">
    <text evidence="9">Importin, which transports target proteins into the nucleus. Specifically mediates the nuclear import of splicing factor serine/arginine (SR) proteins, such as RBM4, SFRS1 and SFRS2, by recognizing phosphorylated SR domains. Also mediates the nuclear import of serine/arginine (SR) protein CPSF6, independently of CPSF6 phosphorylation. The nuclear import process is regulated by the small GTPase Ran that partitions between cytoplasm and nucleus in the predominantly GDP- and GTP-bound form, respectively. Importin associates with target cargo proteins in the cytoplasm, and the competitive binding of GTP-bound Ran induces the release of cargos in the nucleus.</text>
</comment>
<evidence type="ECO:0000256" key="9">
    <source>
        <dbReference type="ARBA" id="ARBA00060097"/>
    </source>
</evidence>
<comment type="subcellular location">
    <subcellularLocation>
        <location evidence="2">Cytoplasm</location>
    </subcellularLocation>
    <subcellularLocation>
        <location evidence="1">Nucleus envelope</location>
    </subcellularLocation>
</comment>
<dbReference type="Proteomes" id="UP000694920">
    <property type="component" value="Unplaced"/>
</dbReference>
<evidence type="ECO:0000256" key="8">
    <source>
        <dbReference type="ARBA" id="ARBA00023242"/>
    </source>
</evidence>
<dbReference type="GO" id="GO:0005737">
    <property type="term" value="C:cytoplasm"/>
    <property type="evidence" value="ECO:0007669"/>
    <property type="project" value="UniProtKB-SubCell"/>
</dbReference>
<dbReference type="PANTHER" id="PTHR12363:SF42">
    <property type="entry name" value="TRANSPORTIN-3"/>
    <property type="match status" value="1"/>
</dbReference>
<proteinExistence type="predicted"/>
<feature type="domain" description="Exportin-1/Importin-beta-like" evidence="12">
    <location>
        <begin position="102"/>
        <end position="249"/>
    </location>
</feature>
<keyword evidence="13" id="KW-1185">Reference proteome</keyword>
<dbReference type="InterPro" id="IPR011989">
    <property type="entry name" value="ARM-like"/>
</dbReference>
<evidence type="ECO:0000313" key="13">
    <source>
        <dbReference type="Proteomes" id="UP000694920"/>
    </source>
</evidence>
<dbReference type="GO" id="GO:0005635">
    <property type="term" value="C:nuclear envelope"/>
    <property type="evidence" value="ECO:0007669"/>
    <property type="project" value="UniProtKB-SubCell"/>
</dbReference>
<evidence type="ECO:0000256" key="11">
    <source>
        <dbReference type="ARBA" id="ARBA00067328"/>
    </source>
</evidence>
<name>A0AAJ7CD97_CEPCN</name>
<dbReference type="PANTHER" id="PTHR12363">
    <property type="entry name" value="TRANSPORTIN 3 AND IMPORTIN 13"/>
    <property type="match status" value="1"/>
</dbReference>
<evidence type="ECO:0000256" key="1">
    <source>
        <dbReference type="ARBA" id="ARBA00004259"/>
    </source>
</evidence>
<dbReference type="CTD" id="33465"/>
<keyword evidence="5" id="KW-0597">Phosphoprotein</keyword>
<organism evidence="13 14">
    <name type="scientific">Cephus cinctus</name>
    <name type="common">Wheat stem sawfly</name>
    <dbReference type="NCBI Taxonomy" id="211228"/>
    <lineage>
        <taxon>Eukaryota</taxon>
        <taxon>Metazoa</taxon>
        <taxon>Ecdysozoa</taxon>
        <taxon>Arthropoda</taxon>
        <taxon>Hexapoda</taxon>
        <taxon>Insecta</taxon>
        <taxon>Pterygota</taxon>
        <taxon>Neoptera</taxon>
        <taxon>Endopterygota</taxon>
        <taxon>Hymenoptera</taxon>
        <taxon>Cephoidea</taxon>
        <taxon>Cephidae</taxon>
        <taxon>Cephus</taxon>
    </lineage>
</organism>
<evidence type="ECO:0000256" key="4">
    <source>
        <dbReference type="ARBA" id="ARBA00022490"/>
    </source>
</evidence>
<dbReference type="RefSeq" id="XP_015607152.1">
    <property type="nucleotide sequence ID" value="XM_015751666.1"/>
</dbReference>
<evidence type="ECO:0000313" key="14">
    <source>
        <dbReference type="RefSeq" id="XP_015607152.1"/>
    </source>
</evidence>
<dbReference type="InterPro" id="IPR016024">
    <property type="entry name" value="ARM-type_fold"/>
</dbReference>
<accession>A0AAJ7CD97</accession>
<dbReference type="Pfam" id="PF08389">
    <property type="entry name" value="Xpo1"/>
    <property type="match status" value="1"/>
</dbReference>
<reference evidence="14" key="1">
    <citation type="submission" date="2025-08" db="UniProtKB">
        <authorList>
            <consortium name="RefSeq"/>
        </authorList>
    </citation>
    <scope>IDENTIFICATION</scope>
</reference>
<dbReference type="FunFam" id="1.25.10.10:FF:000079">
    <property type="entry name" value="transportin-3 isoform X1"/>
    <property type="match status" value="1"/>
</dbReference>
<dbReference type="Gene3D" id="1.25.10.10">
    <property type="entry name" value="Leucine-rich Repeat Variant"/>
    <property type="match status" value="1"/>
</dbReference>
<dbReference type="Pfam" id="PF24140">
    <property type="entry name" value="TPR_TNPO3_IPO13_3rd"/>
    <property type="match status" value="1"/>
</dbReference>
<dbReference type="SUPFAM" id="SSF48371">
    <property type="entry name" value="ARM repeat"/>
    <property type="match status" value="1"/>
</dbReference>
<dbReference type="AlphaFoldDB" id="A0AAJ7CD97"/>
<keyword evidence="8" id="KW-0539">Nucleus</keyword>
<evidence type="ECO:0000256" key="10">
    <source>
        <dbReference type="ARBA" id="ARBA00063116"/>
    </source>
</evidence>
<evidence type="ECO:0000256" key="2">
    <source>
        <dbReference type="ARBA" id="ARBA00004496"/>
    </source>
</evidence>
<dbReference type="InterPro" id="IPR058537">
    <property type="entry name" value="TPR_TNPO3_IPO13_4th"/>
</dbReference>
<protein>
    <recommendedName>
        <fullName evidence="11">Transportin-3</fullName>
    </recommendedName>
</protein>
<dbReference type="InterPro" id="IPR051345">
    <property type="entry name" value="Importin_beta-like_NTR"/>
</dbReference>
<dbReference type="KEGG" id="ccin:107273452"/>
<keyword evidence="3" id="KW-0813">Transport</keyword>
<dbReference type="InterPro" id="IPR013598">
    <property type="entry name" value="Exportin-1/Importin-b-like"/>
</dbReference>
<sequence>MDSPPALETVYQAVYSLYNNPDTLEKEKASLWLGVLQRSVYAWKVADEMLQQKRDLESCYFAAQTMRTKIQLSFHELPTEAHASLRDSLMEHISQINEHTNTVIVTQLCVALADLTLQMSSWQKPVVDLINRFGSNTSSLWPLLEVMIVLPEEVNARSLRLGANRRQQILMDLTASAETVMEFLKMCLKNGGDNVQIHIRILRCFTSWTIVHAISLQAVPSSDIVAYAFQVLGNHMASSQLHEAATDCVCIILQALEQESSCNRGQNTELEAQLQQLQLCLFTSVTTLEQPYHLSVAHEDMDKSMNYCRIFTELAETFLETMVLGSVGGKQHYAIKILDLVLMCVGHHDYEVAEITFNLWYRLSEVLYQRNSDDLNSVFKPHIERLIAALCRHCQMEPDQLGLVEEGGGGEEFADFRGRVSELIKDVVFVVGSSHCFRQMFSTLTGGPGPQGQPAHPPTWDSTEAALFVMQAVAKNILPREENDVVPKVVEAILNLPENAHIAVRHTSVLLLGELCEWIEKHPQSLEPVLNFLLACLNQRGLGNAASRALQSICAACPLHMAAHFQGLLQIARSLDNFAISNDAAIVLLKGVASTLARLPKDEIAPAMKELCWFQARPLCELMESRGIPIERGTKTDPMIWLDRLAAIFRHTNPRIENPNEPHPCQSVITEMWPVLSNACNTYQHDTRLMERCCRCLRFAVRCVGKHSAHLLEPLVKQIVELYAAHQHSCFLYLGSILVDEYASDIDCVPGLLGMLEAFIGPTFTILQHPDGLKNHPDTVDDLFRLCARFLQRAPVAFLHSAALGSIVECALLACSLDHRDANASVMKFFYDLLHSGCKHENRSDFAIRRQLVQEIVRKEGQSLVARLLHASVFSLHSYMLSDVADVIVELISFDRELVSKGLEEAIKAMPTQNVVGAPTATPDQLLEFHNTVTRADSSKTVSHALRNFARLFR</sequence>